<proteinExistence type="predicted"/>
<evidence type="ECO:0000313" key="2">
    <source>
        <dbReference type="WBParaSite" id="RSKR_0000529700.1"/>
    </source>
</evidence>
<evidence type="ECO:0000313" key="1">
    <source>
        <dbReference type="Proteomes" id="UP000095286"/>
    </source>
</evidence>
<accession>A0AC35TXU5</accession>
<dbReference type="Proteomes" id="UP000095286">
    <property type="component" value="Unplaced"/>
</dbReference>
<sequence length="303" mass="33931">MSSKFSIHDLCPDLITHPDKPISFPGAEIVKAVDKISKDTPTPPLVETCSKDGSADSSKLTDDTQTYDSSPSSSPESRKKSISPNPSEFSDTTSPSKKPNFSYNALIMKAIENSPSKKLTLSGIYDYIMSNYSFFKSNKQGWQNSIRHNLSLNKCFVKVPRNYDDPGKGNYWMINAAYVGEIEITQNSGKLRRRTSTFNRKSYDTFKSVQIPAFPMNILNPTNAMMFGGPGNSSLVPSNQGMMYFQPNPIQQHPNAHILSNFNLSPPGSFLPTLNQRNLAQLINFYTTQQATIQDPWKEKQFE</sequence>
<reference evidence="2" key="1">
    <citation type="submission" date="2016-11" db="UniProtKB">
        <authorList>
            <consortium name="WormBaseParasite"/>
        </authorList>
    </citation>
    <scope>IDENTIFICATION</scope>
    <source>
        <strain evidence="2">KR3021</strain>
    </source>
</reference>
<dbReference type="WBParaSite" id="RSKR_0000529700.1">
    <property type="protein sequence ID" value="RSKR_0000529700.1"/>
    <property type="gene ID" value="RSKR_0000529700"/>
</dbReference>
<name>A0AC35TXU5_9BILA</name>
<protein>
    <submittedName>
        <fullName evidence="2">Fork-head domain-containing protein</fullName>
    </submittedName>
</protein>
<organism evidence="1 2">
    <name type="scientific">Rhabditophanes sp. KR3021</name>
    <dbReference type="NCBI Taxonomy" id="114890"/>
    <lineage>
        <taxon>Eukaryota</taxon>
        <taxon>Metazoa</taxon>
        <taxon>Ecdysozoa</taxon>
        <taxon>Nematoda</taxon>
        <taxon>Chromadorea</taxon>
        <taxon>Rhabditida</taxon>
        <taxon>Tylenchina</taxon>
        <taxon>Panagrolaimomorpha</taxon>
        <taxon>Strongyloidoidea</taxon>
        <taxon>Alloionematidae</taxon>
        <taxon>Rhabditophanes</taxon>
    </lineage>
</organism>